<dbReference type="GO" id="GO:0019354">
    <property type="term" value="P:siroheme biosynthetic process"/>
    <property type="evidence" value="ECO:0007669"/>
    <property type="project" value="TreeGrafter"/>
</dbReference>
<dbReference type="SUPFAM" id="SSF53790">
    <property type="entry name" value="Tetrapyrrole methylase"/>
    <property type="match status" value="1"/>
</dbReference>
<dbReference type="Pfam" id="PF00590">
    <property type="entry name" value="TP_methylase"/>
    <property type="match status" value="1"/>
</dbReference>
<protein>
    <recommendedName>
        <fullName evidence="1">uroporphyrinogen-III C-methyltransferase</fullName>
        <ecNumber evidence="1">2.1.1.107</ecNumber>
    </recommendedName>
</protein>
<keyword evidence="2" id="KW-0627">Porphyrin biosynthesis</keyword>
<gene>
    <name evidence="4" type="ORF">LCGC14_2485890</name>
</gene>
<accession>A0A0F9BU22</accession>
<dbReference type="InterPro" id="IPR014777">
    <property type="entry name" value="4pyrrole_Mease_sub1"/>
</dbReference>
<organism evidence="4">
    <name type="scientific">marine sediment metagenome</name>
    <dbReference type="NCBI Taxonomy" id="412755"/>
    <lineage>
        <taxon>unclassified sequences</taxon>
        <taxon>metagenomes</taxon>
        <taxon>ecological metagenomes</taxon>
    </lineage>
</organism>
<dbReference type="PANTHER" id="PTHR45790">
    <property type="entry name" value="SIROHEME SYNTHASE-RELATED"/>
    <property type="match status" value="1"/>
</dbReference>
<feature type="domain" description="Tetrapyrrole methylase" evidence="3">
    <location>
        <begin position="12"/>
        <end position="78"/>
    </location>
</feature>
<comment type="caution">
    <text evidence="4">The sequence shown here is derived from an EMBL/GenBank/DDBJ whole genome shotgun (WGS) entry which is preliminary data.</text>
</comment>
<dbReference type="InterPro" id="IPR035996">
    <property type="entry name" value="4pyrrol_Methylase_sf"/>
</dbReference>
<evidence type="ECO:0000259" key="3">
    <source>
        <dbReference type="Pfam" id="PF00590"/>
    </source>
</evidence>
<dbReference type="AlphaFoldDB" id="A0A0F9BU22"/>
<dbReference type="InterPro" id="IPR003043">
    <property type="entry name" value="Uropor_MeTrfase_CS"/>
</dbReference>
<dbReference type="Gene3D" id="3.40.1010.10">
    <property type="entry name" value="Cobalt-precorrin-4 Transmethylase, Domain 1"/>
    <property type="match status" value="1"/>
</dbReference>
<sequence length="86" mass="9393">FRCHPSFEGKAYLVGAGPGRGDLITVRGLRLLREADVLICDRLIAQELLDEARADAEIVFAGKRSGLHVLSQEEINRVRGGFRGGC</sequence>
<dbReference type="PANTHER" id="PTHR45790:SF3">
    <property type="entry name" value="S-ADENOSYL-L-METHIONINE-DEPENDENT UROPORPHYRINOGEN III METHYLTRANSFERASE, CHLOROPLASTIC"/>
    <property type="match status" value="1"/>
</dbReference>
<dbReference type="EC" id="2.1.1.107" evidence="1"/>
<proteinExistence type="predicted"/>
<dbReference type="InterPro" id="IPR050161">
    <property type="entry name" value="Siro_Cobalamin_biosynth"/>
</dbReference>
<dbReference type="InterPro" id="IPR000878">
    <property type="entry name" value="4pyrrol_Mease"/>
</dbReference>
<dbReference type="PROSITE" id="PS00839">
    <property type="entry name" value="SUMT_1"/>
    <property type="match status" value="1"/>
</dbReference>
<evidence type="ECO:0000256" key="2">
    <source>
        <dbReference type="ARBA" id="ARBA00023244"/>
    </source>
</evidence>
<feature type="non-terminal residue" evidence="4">
    <location>
        <position position="1"/>
    </location>
</feature>
<dbReference type="GO" id="GO:0004851">
    <property type="term" value="F:uroporphyrin-III C-methyltransferase activity"/>
    <property type="evidence" value="ECO:0007669"/>
    <property type="project" value="UniProtKB-EC"/>
</dbReference>
<name>A0A0F9BU22_9ZZZZ</name>
<evidence type="ECO:0000256" key="1">
    <source>
        <dbReference type="ARBA" id="ARBA00012162"/>
    </source>
</evidence>
<evidence type="ECO:0000313" key="4">
    <source>
        <dbReference type="EMBL" id="KKL17407.1"/>
    </source>
</evidence>
<reference evidence="4" key="1">
    <citation type="journal article" date="2015" name="Nature">
        <title>Complex archaea that bridge the gap between prokaryotes and eukaryotes.</title>
        <authorList>
            <person name="Spang A."/>
            <person name="Saw J.H."/>
            <person name="Jorgensen S.L."/>
            <person name="Zaremba-Niedzwiedzka K."/>
            <person name="Martijn J."/>
            <person name="Lind A.E."/>
            <person name="van Eijk R."/>
            <person name="Schleper C."/>
            <person name="Guy L."/>
            <person name="Ettema T.J."/>
        </authorList>
    </citation>
    <scope>NUCLEOTIDE SEQUENCE</scope>
</reference>
<dbReference type="EMBL" id="LAZR01039271">
    <property type="protein sequence ID" value="KKL17407.1"/>
    <property type="molecule type" value="Genomic_DNA"/>
</dbReference>